<evidence type="ECO:0000256" key="5">
    <source>
        <dbReference type="SAM" id="MobiDB-lite"/>
    </source>
</evidence>
<feature type="transmembrane region" description="Helical" evidence="6">
    <location>
        <begin position="200"/>
        <end position="219"/>
    </location>
</feature>
<feature type="transmembrane region" description="Helical" evidence="6">
    <location>
        <begin position="436"/>
        <end position="457"/>
    </location>
</feature>
<dbReference type="Proteomes" id="UP001066327">
    <property type="component" value="Unassembled WGS sequence"/>
</dbReference>
<evidence type="ECO:0000313" key="8">
    <source>
        <dbReference type="EMBL" id="MCZ4589186.1"/>
    </source>
</evidence>
<evidence type="ECO:0000313" key="9">
    <source>
        <dbReference type="Proteomes" id="UP001066327"/>
    </source>
</evidence>
<feature type="transmembrane region" description="Helical" evidence="6">
    <location>
        <begin position="163"/>
        <end position="188"/>
    </location>
</feature>
<dbReference type="InterPro" id="IPR020846">
    <property type="entry name" value="MFS_dom"/>
</dbReference>
<sequence>MLTNSLHGLTVTHITRGSGDLSHGSRSRNPTTPVSTRFELFDGPERNSAMTNNTSIDVAKRAIRTSAPISRYRWAVLGLCWLALVLTSVDRATWGPASVFVGEDLGVPLASLGAFATAYYIGYVLSNAGNGFLTDRLGGRAIVTASLIGAGIFMMIFGSTTSVSVGIAVQAAVGLFAGADYAAGVKLITSWFHPEELGKAMGIFLSASSLGVVVANSTVPMLIEHFDWTTSYHLFGALSVVVGGVCWMLLRSGPVAARTAADDSESTGAVIMTILRNRDLMLVAVAGFGGCWGTYGFLTWSNTLMIKGHSVSPSTAGFIVALFAALGVFGKPLIGIISDHFNGARRVPAMIILGCFTITLLGFGALSSPLGFLIAAPFLGLSAYCYLPLLVALIPRLVSSHVVGSSAGITNAFWQIGSVLVPITVGAVFAASGKSFLAAFATLAAGPLIAVVALCFVNERPSSVSIVVKGSA</sequence>
<name>A0ABT4NP81_RHOOP</name>
<feature type="transmembrane region" description="Helical" evidence="6">
    <location>
        <begin position="74"/>
        <end position="94"/>
    </location>
</feature>
<comment type="subcellular location">
    <subcellularLocation>
        <location evidence="1">Cell membrane</location>
        <topology evidence="1">Multi-pass membrane protein</topology>
    </subcellularLocation>
</comment>
<feature type="transmembrane region" description="Helical" evidence="6">
    <location>
        <begin position="406"/>
        <end position="430"/>
    </location>
</feature>
<evidence type="ECO:0000256" key="2">
    <source>
        <dbReference type="ARBA" id="ARBA00022692"/>
    </source>
</evidence>
<feature type="transmembrane region" description="Helical" evidence="6">
    <location>
        <begin position="231"/>
        <end position="250"/>
    </location>
</feature>
<dbReference type="InterPro" id="IPR036259">
    <property type="entry name" value="MFS_trans_sf"/>
</dbReference>
<protein>
    <submittedName>
        <fullName evidence="8">MFS transporter</fullName>
    </submittedName>
</protein>
<feature type="transmembrane region" description="Helical" evidence="6">
    <location>
        <begin position="372"/>
        <end position="394"/>
    </location>
</feature>
<dbReference type="SUPFAM" id="SSF103473">
    <property type="entry name" value="MFS general substrate transporter"/>
    <property type="match status" value="1"/>
</dbReference>
<feature type="domain" description="Major facilitator superfamily (MFS) profile" evidence="7">
    <location>
        <begin position="76"/>
        <end position="462"/>
    </location>
</feature>
<feature type="transmembrane region" description="Helical" evidence="6">
    <location>
        <begin position="280"/>
        <end position="298"/>
    </location>
</feature>
<dbReference type="PANTHER" id="PTHR23527">
    <property type="entry name" value="BLL3282 PROTEIN"/>
    <property type="match status" value="1"/>
</dbReference>
<evidence type="ECO:0000256" key="1">
    <source>
        <dbReference type="ARBA" id="ARBA00004651"/>
    </source>
</evidence>
<keyword evidence="3 6" id="KW-1133">Transmembrane helix</keyword>
<dbReference type="EMBL" id="JAPWIS010000029">
    <property type="protein sequence ID" value="MCZ4589186.1"/>
    <property type="molecule type" value="Genomic_DNA"/>
</dbReference>
<feature type="transmembrane region" description="Helical" evidence="6">
    <location>
        <begin position="318"/>
        <end position="337"/>
    </location>
</feature>
<accession>A0ABT4NP81</accession>
<evidence type="ECO:0000256" key="3">
    <source>
        <dbReference type="ARBA" id="ARBA00022989"/>
    </source>
</evidence>
<organism evidence="8 9">
    <name type="scientific">Rhodococcus opacus</name>
    <name type="common">Nocardia opaca</name>
    <dbReference type="NCBI Taxonomy" id="37919"/>
    <lineage>
        <taxon>Bacteria</taxon>
        <taxon>Bacillati</taxon>
        <taxon>Actinomycetota</taxon>
        <taxon>Actinomycetes</taxon>
        <taxon>Mycobacteriales</taxon>
        <taxon>Nocardiaceae</taxon>
        <taxon>Rhodococcus</taxon>
    </lineage>
</organism>
<gene>
    <name evidence="8" type="ORF">O4328_37020</name>
</gene>
<dbReference type="PROSITE" id="PS50850">
    <property type="entry name" value="MFS"/>
    <property type="match status" value="1"/>
</dbReference>
<feature type="transmembrane region" description="Helical" evidence="6">
    <location>
        <begin position="106"/>
        <end position="125"/>
    </location>
</feature>
<keyword evidence="2 6" id="KW-0812">Transmembrane</keyword>
<feature type="transmembrane region" description="Helical" evidence="6">
    <location>
        <begin position="349"/>
        <end position="366"/>
    </location>
</feature>
<evidence type="ECO:0000256" key="4">
    <source>
        <dbReference type="ARBA" id="ARBA00023136"/>
    </source>
</evidence>
<dbReference type="InterPro" id="IPR011701">
    <property type="entry name" value="MFS"/>
</dbReference>
<keyword evidence="4 6" id="KW-0472">Membrane</keyword>
<feature type="transmembrane region" description="Helical" evidence="6">
    <location>
        <begin position="137"/>
        <end position="157"/>
    </location>
</feature>
<evidence type="ECO:0000256" key="6">
    <source>
        <dbReference type="SAM" id="Phobius"/>
    </source>
</evidence>
<dbReference type="Gene3D" id="1.20.1250.20">
    <property type="entry name" value="MFS general substrate transporter like domains"/>
    <property type="match status" value="2"/>
</dbReference>
<keyword evidence="9" id="KW-1185">Reference proteome</keyword>
<comment type="caution">
    <text evidence="8">The sequence shown here is derived from an EMBL/GenBank/DDBJ whole genome shotgun (WGS) entry which is preliminary data.</text>
</comment>
<proteinExistence type="predicted"/>
<feature type="region of interest" description="Disordered" evidence="5">
    <location>
        <begin position="14"/>
        <end position="39"/>
    </location>
</feature>
<dbReference type="PANTHER" id="PTHR23527:SF1">
    <property type="entry name" value="BLL3282 PROTEIN"/>
    <property type="match status" value="1"/>
</dbReference>
<dbReference type="RefSeq" id="WP_269592425.1">
    <property type="nucleotide sequence ID" value="NZ_JAPWIS010000029.1"/>
</dbReference>
<evidence type="ECO:0000259" key="7">
    <source>
        <dbReference type="PROSITE" id="PS50850"/>
    </source>
</evidence>
<dbReference type="Pfam" id="PF07690">
    <property type="entry name" value="MFS_1"/>
    <property type="match status" value="1"/>
</dbReference>
<reference evidence="8" key="1">
    <citation type="submission" date="2022-12" db="EMBL/GenBank/DDBJ databases">
        <authorList>
            <person name="Krivoruchko A.V."/>
            <person name="Elkin A."/>
        </authorList>
    </citation>
    <scope>NUCLEOTIDE SEQUENCE</scope>
    <source>
        <strain evidence="8">IEGM 249</strain>
    </source>
</reference>
<dbReference type="InterPro" id="IPR052952">
    <property type="entry name" value="MFS-Transporter"/>
</dbReference>